<gene>
    <name evidence="2" type="primary">Aste57867_16955</name>
    <name evidence="1" type="ORF">As57867_016897</name>
    <name evidence="2" type="ORF">ASTE57867_16955</name>
</gene>
<dbReference type="EMBL" id="CAADRA010006025">
    <property type="protein sequence ID" value="VFT93717.1"/>
    <property type="molecule type" value="Genomic_DNA"/>
</dbReference>
<dbReference type="OrthoDB" id="123561at2759"/>
<keyword evidence="3" id="KW-1185">Reference proteome</keyword>
<dbReference type="AlphaFoldDB" id="A0A485L7E8"/>
<name>A0A485L7E8_9STRA</name>
<sequence length="132" mass="15407">MTECAITTLLNEVVATVLTDTALQATQNIGVVKCFKNMYLTTHTFRSGIAQWKLFHEDKNERWSLKMLKWWGGCLYVVEEEVLVYTLSPDRKHALRCPTTWLYNAHKQLSELVNPDASNQRYAMENVYKKYL</sequence>
<proteinExistence type="predicted"/>
<protein>
    <submittedName>
        <fullName evidence="2">Aste57867_16955 protein</fullName>
    </submittedName>
</protein>
<dbReference type="EMBL" id="VJMH01006004">
    <property type="protein sequence ID" value="KAF0691916.1"/>
    <property type="molecule type" value="Genomic_DNA"/>
</dbReference>
<organism evidence="2 3">
    <name type="scientific">Aphanomyces stellatus</name>
    <dbReference type="NCBI Taxonomy" id="120398"/>
    <lineage>
        <taxon>Eukaryota</taxon>
        <taxon>Sar</taxon>
        <taxon>Stramenopiles</taxon>
        <taxon>Oomycota</taxon>
        <taxon>Saprolegniomycetes</taxon>
        <taxon>Saprolegniales</taxon>
        <taxon>Verrucalvaceae</taxon>
        <taxon>Aphanomyces</taxon>
    </lineage>
</organism>
<evidence type="ECO:0000313" key="3">
    <source>
        <dbReference type="Proteomes" id="UP000332933"/>
    </source>
</evidence>
<accession>A0A485L7E8</accession>
<evidence type="ECO:0000313" key="1">
    <source>
        <dbReference type="EMBL" id="KAF0691916.1"/>
    </source>
</evidence>
<reference evidence="2 3" key="1">
    <citation type="submission" date="2019-03" db="EMBL/GenBank/DDBJ databases">
        <authorList>
            <person name="Gaulin E."/>
            <person name="Dumas B."/>
        </authorList>
    </citation>
    <scope>NUCLEOTIDE SEQUENCE [LARGE SCALE GENOMIC DNA]</scope>
    <source>
        <strain evidence="2">CBS 568.67</strain>
    </source>
</reference>
<reference evidence="1" key="2">
    <citation type="submission" date="2019-06" db="EMBL/GenBank/DDBJ databases">
        <title>Genomics analysis of Aphanomyces spp. identifies a new class of oomycete effector associated with host adaptation.</title>
        <authorList>
            <person name="Gaulin E."/>
        </authorList>
    </citation>
    <scope>NUCLEOTIDE SEQUENCE</scope>
    <source>
        <strain evidence="1">CBS 578.67</strain>
    </source>
</reference>
<evidence type="ECO:0000313" key="2">
    <source>
        <dbReference type="EMBL" id="VFT93717.1"/>
    </source>
</evidence>
<dbReference type="Proteomes" id="UP000332933">
    <property type="component" value="Unassembled WGS sequence"/>
</dbReference>